<dbReference type="CDD" id="cd02440">
    <property type="entry name" value="AdoMet_MTases"/>
    <property type="match status" value="1"/>
</dbReference>
<keyword evidence="8" id="KW-1185">Reference proteome</keyword>
<dbReference type="SUPFAM" id="SSF53335">
    <property type="entry name" value="S-adenosyl-L-methionine-dependent methyltransferases"/>
    <property type="match status" value="1"/>
</dbReference>
<comment type="caution">
    <text evidence="7">The sequence shown here is derived from an EMBL/GenBank/DDBJ whole genome shotgun (WGS) entry which is preliminary data.</text>
</comment>
<evidence type="ECO:0000256" key="2">
    <source>
        <dbReference type="ARBA" id="ARBA00022603"/>
    </source>
</evidence>
<evidence type="ECO:0000256" key="5">
    <source>
        <dbReference type="ARBA" id="ARBA00023014"/>
    </source>
</evidence>
<keyword evidence="2 6" id="KW-0489">Methyltransferase</keyword>
<sequence>MNEIVTIARVGHRGDGIADTPAGPLYVPYTLPGEVVSVERRGTRADLAAIEQPSPARISPACRHFGTCGGCLLQHWRGDDYAAWKRDLVAATLAEAGLEVAVDPLVPGRPGMRRRLALTAVRAGRGILLGFSERQAHRIVDIAECPIAMPALVAALPGLKTLAADLLGRKDPLRLVVTATAEGLDIAATGARKIDPRTHGEIVGRLLAGDYGRAARLSVEGEVVIAPRQPMVDVDGVMVALPPGGFLQAVAEAETAMAARVIEGIGGARRILDLFAGIGTFSLRLARSGAVHAVDGDAAAIGALAEARRRAADRHPVATEVRDLFRRPFQGKELERFDAVVFDPPFAGAKLQAEMLAVSKVPTIVAVSCNPATLGRDLAILVAGGYRVTRVTPIDQFLWSPHVEVVATLSRPR</sequence>
<dbReference type="GO" id="GO:0051539">
    <property type="term" value="F:4 iron, 4 sulfur cluster binding"/>
    <property type="evidence" value="ECO:0007669"/>
    <property type="project" value="UniProtKB-KW"/>
</dbReference>
<feature type="binding site" evidence="6">
    <location>
        <position position="295"/>
    </location>
    <ligand>
        <name>S-adenosyl-L-methionine</name>
        <dbReference type="ChEBI" id="CHEBI:59789"/>
    </ligand>
</feature>
<keyword evidence="1" id="KW-0004">4Fe-4S</keyword>
<dbReference type="GO" id="GO:0070475">
    <property type="term" value="P:rRNA base methylation"/>
    <property type="evidence" value="ECO:0007669"/>
    <property type="project" value="TreeGrafter"/>
</dbReference>
<dbReference type="PANTHER" id="PTHR11061:SF49">
    <property type="entry name" value="23S RRNA (URACIL(1939)-C(5))-METHYLTRANSFERASE RLMD"/>
    <property type="match status" value="1"/>
</dbReference>
<dbReference type="PROSITE" id="PS00092">
    <property type="entry name" value="N6_MTASE"/>
    <property type="match status" value="1"/>
</dbReference>
<dbReference type="GO" id="GO:0070041">
    <property type="term" value="F:rRNA (uridine-C5-)-methyltransferase activity"/>
    <property type="evidence" value="ECO:0007669"/>
    <property type="project" value="TreeGrafter"/>
</dbReference>
<dbReference type="GO" id="GO:0003676">
    <property type="term" value="F:nucleic acid binding"/>
    <property type="evidence" value="ECO:0007669"/>
    <property type="project" value="InterPro"/>
</dbReference>
<evidence type="ECO:0000256" key="4">
    <source>
        <dbReference type="ARBA" id="ARBA00022691"/>
    </source>
</evidence>
<comment type="similarity">
    <text evidence="6">Belongs to the class I-like SAM-binding methyltransferase superfamily. RNA M5U methyltransferase family.</text>
</comment>
<dbReference type="PANTHER" id="PTHR11061">
    <property type="entry name" value="RNA M5U METHYLTRANSFERASE"/>
    <property type="match status" value="1"/>
</dbReference>
<dbReference type="InterPro" id="IPR002052">
    <property type="entry name" value="DNA_methylase_N6_adenine_CS"/>
</dbReference>
<dbReference type="Pfam" id="PF05958">
    <property type="entry name" value="tRNA_U5-meth_tr"/>
    <property type="match status" value="1"/>
</dbReference>
<name>A0A6A7Y8M8_9HYPH</name>
<dbReference type="Gene3D" id="2.40.50.140">
    <property type="entry name" value="Nucleic acid-binding proteins"/>
    <property type="match status" value="1"/>
</dbReference>
<dbReference type="InterPro" id="IPR029063">
    <property type="entry name" value="SAM-dependent_MTases_sf"/>
</dbReference>
<accession>A0A6A7Y8M8</accession>
<dbReference type="InterPro" id="IPR010280">
    <property type="entry name" value="U5_MeTrfase_fam"/>
</dbReference>
<evidence type="ECO:0000313" key="7">
    <source>
        <dbReference type="EMBL" id="MQT13839.1"/>
    </source>
</evidence>
<keyword evidence="1" id="KW-0479">Metal-binding</keyword>
<dbReference type="Gene3D" id="2.40.50.1070">
    <property type="match status" value="1"/>
</dbReference>
<gene>
    <name evidence="7" type="ORF">F0357_14560</name>
</gene>
<dbReference type="SUPFAM" id="SSF50249">
    <property type="entry name" value="Nucleic acid-binding proteins"/>
    <property type="match status" value="1"/>
</dbReference>
<protein>
    <submittedName>
        <fullName evidence="7">Class I SAM-dependent RNA methyltransferase</fullName>
    </submittedName>
</protein>
<feature type="binding site" evidence="6">
    <location>
        <position position="343"/>
    </location>
    <ligand>
        <name>S-adenosyl-L-methionine</name>
        <dbReference type="ChEBI" id="CHEBI:59789"/>
    </ligand>
</feature>
<feature type="active site" description="Nucleophile" evidence="6">
    <location>
        <position position="369"/>
    </location>
</feature>
<dbReference type="InterPro" id="IPR012340">
    <property type="entry name" value="NA-bd_OB-fold"/>
</dbReference>
<keyword evidence="5" id="KW-0411">Iron-sulfur</keyword>
<reference evidence="7 8" key="1">
    <citation type="submission" date="2019-09" db="EMBL/GenBank/DDBJ databases">
        <title>Segnochrobactrum spirostomi gen. nov., sp. nov., isolated from the ciliate Spirostomum cf. yagiui and description of a novel family, Segnochrobactraceae fam. nov. within the order Rhizobiales of the class Alphaproteobacteria.</title>
        <authorList>
            <person name="Akter S."/>
            <person name="Shazib S.U.A."/>
            <person name="Shin M.K."/>
        </authorList>
    </citation>
    <scope>NUCLEOTIDE SEQUENCE [LARGE SCALE GENOMIC DNA]</scope>
    <source>
        <strain evidence="7 8">Sp-1</strain>
    </source>
</reference>
<evidence type="ECO:0000256" key="6">
    <source>
        <dbReference type="PROSITE-ProRule" id="PRU01024"/>
    </source>
</evidence>
<evidence type="ECO:0000313" key="8">
    <source>
        <dbReference type="Proteomes" id="UP000332515"/>
    </source>
</evidence>
<keyword evidence="1" id="KW-0408">Iron</keyword>
<dbReference type="AlphaFoldDB" id="A0A6A7Y8M8"/>
<proteinExistence type="inferred from homology"/>
<dbReference type="Gene3D" id="3.40.50.150">
    <property type="entry name" value="Vaccinia Virus protein VP39"/>
    <property type="match status" value="1"/>
</dbReference>
<evidence type="ECO:0000256" key="1">
    <source>
        <dbReference type="ARBA" id="ARBA00022485"/>
    </source>
</evidence>
<dbReference type="RefSeq" id="WP_153483252.1">
    <property type="nucleotide sequence ID" value="NZ_VWNA01000001.1"/>
</dbReference>
<feature type="binding site" evidence="6">
    <location>
        <position position="275"/>
    </location>
    <ligand>
        <name>S-adenosyl-L-methionine</name>
        <dbReference type="ChEBI" id="CHEBI:59789"/>
    </ligand>
</feature>
<dbReference type="Proteomes" id="UP000332515">
    <property type="component" value="Unassembled WGS sequence"/>
</dbReference>
<dbReference type="EMBL" id="VWNA01000001">
    <property type="protein sequence ID" value="MQT13839.1"/>
    <property type="molecule type" value="Genomic_DNA"/>
</dbReference>
<keyword evidence="3 6" id="KW-0808">Transferase</keyword>
<organism evidence="7 8">
    <name type="scientific">Segnochrobactrum spirostomi</name>
    <dbReference type="NCBI Taxonomy" id="2608987"/>
    <lineage>
        <taxon>Bacteria</taxon>
        <taxon>Pseudomonadati</taxon>
        <taxon>Pseudomonadota</taxon>
        <taxon>Alphaproteobacteria</taxon>
        <taxon>Hyphomicrobiales</taxon>
        <taxon>Segnochrobactraceae</taxon>
        <taxon>Segnochrobactrum</taxon>
    </lineage>
</organism>
<dbReference type="PROSITE" id="PS51687">
    <property type="entry name" value="SAM_MT_RNA_M5U"/>
    <property type="match status" value="1"/>
</dbReference>
<keyword evidence="4 6" id="KW-0949">S-adenosyl-L-methionine</keyword>
<feature type="binding site" evidence="6">
    <location>
        <position position="248"/>
    </location>
    <ligand>
        <name>S-adenosyl-L-methionine</name>
        <dbReference type="ChEBI" id="CHEBI:59789"/>
    </ligand>
</feature>
<evidence type="ECO:0000256" key="3">
    <source>
        <dbReference type="ARBA" id="ARBA00022679"/>
    </source>
</evidence>